<dbReference type="InterPro" id="IPR051531">
    <property type="entry name" value="N-acetyltransferase"/>
</dbReference>
<name>A0ABS6JW95_9BACI</name>
<gene>
    <name evidence="2" type="ORF">KS407_15600</name>
</gene>
<accession>A0ABS6JW95</accession>
<proteinExistence type="predicted"/>
<comment type="caution">
    <text evidence="2">The sequence shown here is derived from an EMBL/GenBank/DDBJ whole genome shotgun (WGS) entry which is preliminary data.</text>
</comment>
<dbReference type="InterPro" id="IPR016181">
    <property type="entry name" value="Acyl_CoA_acyltransferase"/>
</dbReference>
<dbReference type="SUPFAM" id="SSF55729">
    <property type="entry name" value="Acyl-CoA N-acyltransferases (Nat)"/>
    <property type="match status" value="1"/>
</dbReference>
<evidence type="ECO:0000259" key="1">
    <source>
        <dbReference type="PROSITE" id="PS51186"/>
    </source>
</evidence>
<feature type="domain" description="N-acetyltransferase" evidence="1">
    <location>
        <begin position="10"/>
        <end position="175"/>
    </location>
</feature>
<reference evidence="2 3" key="1">
    <citation type="submission" date="2021-06" db="EMBL/GenBank/DDBJ databases">
        <title>Bacillus sp. RD4P76, an endophyte from a halophyte.</title>
        <authorList>
            <person name="Sun J.-Q."/>
        </authorList>
    </citation>
    <scope>NUCLEOTIDE SEQUENCE [LARGE SCALE GENOMIC DNA]</scope>
    <source>
        <strain evidence="2 3">JCM 17098</strain>
    </source>
</reference>
<dbReference type="Gene3D" id="3.40.630.30">
    <property type="match status" value="1"/>
</dbReference>
<dbReference type="EMBL" id="JAHQCR010000062">
    <property type="protein sequence ID" value="MBU9722841.1"/>
    <property type="molecule type" value="Genomic_DNA"/>
</dbReference>
<evidence type="ECO:0000313" key="3">
    <source>
        <dbReference type="Proteomes" id="UP000790580"/>
    </source>
</evidence>
<dbReference type="RefSeq" id="WP_088073475.1">
    <property type="nucleotide sequence ID" value="NZ_JAHQCR010000062.1"/>
</dbReference>
<keyword evidence="3" id="KW-1185">Reference proteome</keyword>
<dbReference type="InterPro" id="IPR000182">
    <property type="entry name" value="GNAT_dom"/>
</dbReference>
<protein>
    <submittedName>
        <fullName evidence="2">GNAT family N-acetyltransferase</fullName>
    </submittedName>
</protein>
<sequence>MFPTLETERLILRELTKDDVDGIFACFSNDQVTRFYGQETLKDRKQAEQIVEFFSNNFLEKRGIRWGIERKGTAEIIGTVGFNAWIPKHKRAEIGYEIHPNFWRKGYTSEAVARVISYGFDELNLNRIGAVVFIENAASDQLLAKQGFQKEGILRDYMYQNGNPHDTYVYSLLKHDWKKNTASTN</sequence>
<dbReference type="CDD" id="cd04301">
    <property type="entry name" value="NAT_SF"/>
    <property type="match status" value="1"/>
</dbReference>
<dbReference type="PANTHER" id="PTHR43792">
    <property type="entry name" value="GNAT FAMILY, PUTATIVE (AFU_ORTHOLOGUE AFUA_3G00765)-RELATED-RELATED"/>
    <property type="match status" value="1"/>
</dbReference>
<dbReference type="PROSITE" id="PS51186">
    <property type="entry name" value="GNAT"/>
    <property type="match status" value="1"/>
</dbReference>
<dbReference type="Proteomes" id="UP000790580">
    <property type="component" value="Unassembled WGS sequence"/>
</dbReference>
<organism evidence="2 3">
    <name type="scientific">Evansella alkalicola</name>
    <dbReference type="NCBI Taxonomy" id="745819"/>
    <lineage>
        <taxon>Bacteria</taxon>
        <taxon>Bacillati</taxon>
        <taxon>Bacillota</taxon>
        <taxon>Bacilli</taxon>
        <taxon>Bacillales</taxon>
        <taxon>Bacillaceae</taxon>
        <taxon>Evansella</taxon>
    </lineage>
</organism>
<evidence type="ECO:0000313" key="2">
    <source>
        <dbReference type="EMBL" id="MBU9722841.1"/>
    </source>
</evidence>
<dbReference type="Pfam" id="PF13302">
    <property type="entry name" value="Acetyltransf_3"/>
    <property type="match status" value="1"/>
</dbReference>
<dbReference type="PANTHER" id="PTHR43792:SF9">
    <property type="entry name" value="RIBOSOMAL-PROTEIN-ALANINE ACETYLTRANSFERASE"/>
    <property type="match status" value="1"/>
</dbReference>